<sequence>MEMKKRMWQGLTALAVIGAVTMFVLERRHQEAQEAELARMRTDMGELSRDLEKARGDTASADAVRRLERRIEAAARPNAAPRLAAGQEADAPAQPDEDAENPSPAEPRTVDMGEVSERLQDTFAQEGTDAQWTARASETARDKLSSVLPERSSLRSVECRSSMCRIETEHDDLAQFQQFVQGAFMDPQKKPWNGGFFALPVSDPDTGKVVVVSYLAREGEPLPMAL</sequence>
<feature type="compositionally biased region" description="Low complexity" evidence="2">
    <location>
        <begin position="74"/>
        <end position="94"/>
    </location>
</feature>
<dbReference type="STRING" id="1254432.SCE1572_41815"/>
<keyword evidence="1" id="KW-0175">Coiled coil</keyword>
<dbReference type="AlphaFoldDB" id="S4YCD6"/>
<accession>S4YCD6</accession>
<dbReference type="PATRIC" id="fig|1254432.3.peg.9450"/>
<dbReference type="RefSeq" id="WP_020740226.1">
    <property type="nucleotide sequence ID" value="NC_021658.1"/>
</dbReference>
<evidence type="ECO:0000256" key="2">
    <source>
        <dbReference type="SAM" id="MobiDB-lite"/>
    </source>
</evidence>
<dbReference type="eggNOG" id="ENOG5030S02">
    <property type="taxonomic scope" value="Bacteria"/>
</dbReference>
<name>S4YCD6_SORCE</name>
<dbReference type="EMBL" id="CP003969">
    <property type="protein sequence ID" value="AGP40473.1"/>
    <property type="molecule type" value="Genomic_DNA"/>
</dbReference>
<organism evidence="3 4">
    <name type="scientific">Sorangium cellulosum So0157-2</name>
    <dbReference type="NCBI Taxonomy" id="1254432"/>
    <lineage>
        <taxon>Bacteria</taxon>
        <taxon>Pseudomonadati</taxon>
        <taxon>Myxococcota</taxon>
        <taxon>Polyangia</taxon>
        <taxon>Polyangiales</taxon>
        <taxon>Polyangiaceae</taxon>
        <taxon>Sorangium</taxon>
    </lineage>
</organism>
<dbReference type="KEGG" id="scu:SCE1572_41815"/>
<feature type="coiled-coil region" evidence="1">
    <location>
        <begin position="30"/>
        <end position="57"/>
    </location>
</feature>
<reference evidence="3 4" key="1">
    <citation type="journal article" date="2013" name="Sci. Rep.">
        <title>Extraordinary expansion of a Sorangium cellulosum genome from an alkaline milieu.</title>
        <authorList>
            <person name="Han K."/>
            <person name="Li Z.F."/>
            <person name="Peng R."/>
            <person name="Zhu L.P."/>
            <person name="Zhou T."/>
            <person name="Wang L.G."/>
            <person name="Li S.G."/>
            <person name="Zhang X.B."/>
            <person name="Hu W."/>
            <person name="Wu Z.H."/>
            <person name="Qin N."/>
            <person name="Li Y.Z."/>
        </authorList>
    </citation>
    <scope>NUCLEOTIDE SEQUENCE [LARGE SCALE GENOMIC DNA]</scope>
    <source>
        <strain evidence="3 4">So0157-2</strain>
    </source>
</reference>
<feature type="region of interest" description="Disordered" evidence="2">
    <location>
        <begin position="72"/>
        <end position="110"/>
    </location>
</feature>
<dbReference type="Proteomes" id="UP000014803">
    <property type="component" value="Chromosome"/>
</dbReference>
<evidence type="ECO:0000256" key="1">
    <source>
        <dbReference type="SAM" id="Coils"/>
    </source>
</evidence>
<evidence type="ECO:0000313" key="3">
    <source>
        <dbReference type="EMBL" id="AGP40473.1"/>
    </source>
</evidence>
<evidence type="ECO:0000313" key="4">
    <source>
        <dbReference type="Proteomes" id="UP000014803"/>
    </source>
</evidence>
<protein>
    <submittedName>
        <fullName evidence="3">Uncharacterized protein</fullName>
    </submittedName>
</protein>
<proteinExistence type="predicted"/>
<gene>
    <name evidence="3" type="ORF">SCE1572_41815</name>
</gene>
<dbReference type="HOGENOM" id="CLU_1260760_0_0_7"/>